<dbReference type="EMBL" id="JARHTQ010000011">
    <property type="protein sequence ID" value="MDF2257723.1"/>
    <property type="molecule type" value="Genomic_DNA"/>
</dbReference>
<dbReference type="InterPro" id="IPR040449">
    <property type="entry name" value="Peptidase_S66_N"/>
</dbReference>
<comment type="similarity">
    <text evidence="1">Belongs to the peptidase S66 family.</text>
</comment>
<dbReference type="Pfam" id="PF02016">
    <property type="entry name" value="Peptidase_S66"/>
    <property type="match status" value="1"/>
</dbReference>
<reference evidence="9 10" key="1">
    <citation type="submission" date="2023-03" db="EMBL/GenBank/DDBJ databases">
        <title>Draft genome sequence of type strain Streptomyces ferralitis JCM 14344.</title>
        <authorList>
            <person name="Klaysubun C."/>
            <person name="Duangmal K."/>
        </authorList>
    </citation>
    <scope>NUCLEOTIDE SEQUENCE [LARGE SCALE GENOMIC DNA]</scope>
    <source>
        <strain evidence="9 10">JCM 14344</strain>
    </source>
</reference>
<keyword evidence="3" id="KW-0645">Protease</keyword>
<feature type="region of interest" description="Disordered" evidence="6">
    <location>
        <begin position="342"/>
        <end position="362"/>
    </location>
</feature>
<dbReference type="PIRSF" id="PIRSF028757">
    <property type="entry name" value="LD-carboxypeptidase"/>
    <property type="match status" value="1"/>
</dbReference>
<evidence type="ECO:0000259" key="7">
    <source>
        <dbReference type="Pfam" id="PF02016"/>
    </source>
</evidence>
<dbReference type="PANTHER" id="PTHR30237:SF2">
    <property type="entry name" value="MUREIN TETRAPEPTIDE CARBOXYPEPTIDASE"/>
    <property type="match status" value="1"/>
</dbReference>
<dbReference type="SUPFAM" id="SSF52317">
    <property type="entry name" value="Class I glutamine amidotransferase-like"/>
    <property type="match status" value="1"/>
</dbReference>
<dbReference type="Proteomes" id="UP001220022">
    <property type="component" value="Unassembled WGS sequence"/>
</dbReference>
<evidence type="ECO:0000256" key="3">
    <source>
        <dbReference type="ARBA" id="ARBA00022670"/>
    </source>
</evidence>
<dbReference type="Gene3D" id="3.40.50.10740">
    <property type="entry name" value="Class I glutamine amidotransferase-like"/>
    <property type="match status" value="1"/>
</dbReference>
<dbReference type="CDD" id="cd07062">
    <property type="entry name" value="Peptidase_S66_mccF_like"/>
    <property type="match status" value="1"/>
</dbReference>
<sequence>MEDHGTKLVGPRAPSLPPALRPGDLVGVCTPSGPVAGIAGERFRRGVRALEGFEWRVVVGPQAQVRGYSAGSARARAEEINAFLRDERVRAIFTTIGGFNANGVLPHLDYDALRSDPKIIVGYSDITAILLGVHARTGVTTFHGPTLMPEFAEYPEMLSYSADSLLSVVTGPGPCNPLRPPASWTEEFLLWDEEDKRARRLEGHPGWKWVGSMSGRGPLLGGNLETLCCLLGTPYLPSFEEAVLFWETCDTSMARLDRSLCQLDAAGVTSGLAGMVVGRSFRGGEAFENELRTHVTQRYADHGFPLVMNVDIGHTDPMLTLPVGAIAALDASSRTFRLTTSGVRAGDSSGLPQAATQGRAER</sequence>
<evidence type="ECO:0000256" key="1">
    <source>
        <dbReference type="ARBA" id="ARBA00010233"/>
    </source>
</evidence>
<dbReference type="Pfam" id="PF17676">
    <property type="entry name" value="Peptidase_S66C"/>
    <property type="match status" value="1"/>
</dbReference>
<dbReference type="SUPFAM" id="SSF141986">
    <property type="entry name" value="LD-carboxypeptidase A C-terminal domain-like"/>
    <property type="match status" value="1"/>
</dbReference>
<keyword evidence="10" id="KW-1185">Reference proteome</keyword>
<evidence type="ECO:0000313" key="9">
    <source>
        <dbReference type="EMBL" id="MDF2257723.1"/>
    </source>
</evidence>
<feature type="domain" description="LD-carboxypeptidase C-terminal" evidence="8">
    <location>
        <begin position="216"/>
        <end position="328"/>
    </location>
</feature>
<evidence type="ECO:0000256" key="6">
    <source>
        <dbReference type="SAM" id="MobiDB-lite"/>
    </source>
</evidence>
<feature type="domain" description="LD-carboxypeptidase N-terminal" evidence="7">
    <location>
        <begin position="26"/>
        <end position="144"/>
    </location>
</feature>
<protein>
    <submittedName>
        <fullName evidence="9">LD-carboxypeptidase</fullName>
    </submittedName>
</protein>
<accession>A0ABT5Z1K3</accession>
<gene>
    <name evidence="9" type="ORF">P2L57_18975</name>
</gene>
<dbReference type="InterPro" id="IPR029062">
    <property type="entry name" value="Class_I_gatase-like"/>
</dbReference>
<dbReference type="RefSeq" id="WP_275816013.1">
    <property type="nucleotide sequence ID" value="NZ_BAAANM010000022.1"/>
</dbReference>
<organism evidence="9 10">
    <name type="scientific">Streptantibioticus ferralitis</name>
    <dbReference type="NCBI Taxonomy" id="236510"/>
    <lineage>
        <taxon>Bacteria</taxon>
        <taxon>Bacillati</taxon>
        <taxon>Actinomycetota</taxon>
        <taxon>Actinomycetes</taxon>
        <taxon>Kitasatosporales</taxon>
        <taxon>Streptomycetaceae</taxon>
        <taxon>Streptantibioticus</taxon>
    </lineage>
</organism>
<dbReference type="InterPro" id="IPR003507">
    <property type="entry name" value="S66_fam"/>
</dbReference>
<evidence type="ECO:0000259" key="8">
    <source>
        <dbReference type="Pfam" id="PF17676"/>
    </source>
</evidence>
<evidence type="ECO:0000313" key="10">
    <source>
        <dbReference type="Proteomes" id="UP001220022"/>
    </source>
</evidence>
<name>A0ABT5Z1K3_9ACTN</name>
<evidence type="ECO:0000256" key="2">
    <source>
        <dbReference type="ARBA" id="ARBA00022645"/>
    </source>
</evidence>
<keyword evidence="5" id="KW-0720">Serine protease</keyword>
<comment type="caution">
    <text evidence="9">The sequence shown here is derived from an EMBL/GenBank/DDBJ whole genome shotgun (WGS) entry which is preliminary data.</text>
</comment>
<evidence type="ECO:0000256" key="4">
    <source>
        <dbReference type="ARBA" id="ARBA00022801"/>
    </source>
</evidence>
<dbReference type="Gene3D" id="3.50.30.60">
    <property type="entry name" value="LD-carboxypeptidase A C-terminal domain-like"/>
    <property type="match status" value="1"/>
</dbReference>
<keyword evidence="4" id="KW-0378">Hydrolase</keyword>
<dbReference type="InterPro" id="IPR040921">
    <property type="entry name" value="Peptidase_S66C"/>
</dbReference>
<dbReference type="PANTHER" id="PTHR30237">
    <property type="entry name" value="MURAMOYLTETRAPEPTIDE CARBOXYPEPTIDASE"/>
    <property type="match status" value="1"/>
</dbReference>
<keyword evidence="2" id="KW-0121">Carboxypeptidase</keyword>
<evidence type="ECO:0000256" key="5">
    <source>
        <dbReference type="ARBA" id="ARBA00022825"/>
    </source>
</evidence>
<dbReference type="InterPro" id="IPR027478">
    <property type="entry name" value="LdcA_N"/>
</dbReference>
<dbReference type="InterPro" id="IPR027461">
    <property type="entry name" value="Carboxypeptidase_A_C_sf"/>
</dbReference>
<proteinExistence type="inferred from homology"/>